<dbReference type="PANTHER" id="PTHR22990:SF15">
    <property type="entry name" value="F-BOX ONLY PROTEIN 10"/>
    <property type="match status" value="1"/>
</dbReference>
<dbReference type="EMBL" id="JXMW01000003">
    <property type="protein sequence ID" value="OQD59426.1"/>
    <property type="molecule type" value="Genomic_DNA"/>
</dbReference>
<sequence>MFRKYFCIVILLLCVCFCMNGVAATDNITHYDDINCLSDNNQVTNTSVVNKSNNQDNVVESVNNGSVSNNDFNRVSTLEDNKANIQSTTYQGNVFNVNNGMYYDDLQEAIDFSSPGDTLEVYGGSYRDINVYTKYELSIFCIDFYSVIIDGLKLEFSNMCNISGFNITYIELYNSNENTFNNNHFNNLETFNFWSNKPLISLFGSYDNLFISNSFFQFRDNIFVYSIDSSSIFNFNSFERIYGYYYSTGIYTDVELINSQMDLDNNLWYWLGYQFSNRDYNIFLRDTLINNQGSVLSFDKVIIPQFNIINENLIIDFNFNSWGENLSTIGNMTNVRILIGFCAWADLYDILNSKIEIELPSNYLENIVISFETFSYEINNYVFNHNNSKYYDSLQEAFSYANNGDILTVKGSILDFLLYKNLTIIGNGLTINNLLINGSGSGSKILNLNIRNLKITNSNYLNLLNNQIENLLINNSNFNTFFSNNNINNVEIFNSSNLNFSSNQIGTFFMDNSYYNNIFNNKMKNIKLNNSSNIIISHNNFSNNLDGAGISINAGNNNSIICNFIVNCIHGIEAFDSEYLFFSENTIKNIFSCGILSYNTNYVDINNNEIINCGVGILIDGFSNELSNNFIINSSDSGILYTGGSGSIINNIIQYCGNYGIFTSGFNNYIENNRVSYANMTGIIIADLNDIWNFVRNNTITNSKNGIAVNGYRNFILNNNISDVLLYGIAIFGNDNNEISYNIIKNCHNGINLNDSSNNIVNSNNISNVTSNGIEILGYSLKNLIESNYINKTQNGIVDKGFFNYILKNLIFNCSGSGISISGINLTTINSTIINNTIQNCAKGISVNSNSYLSITNHIISFNIIKDCSQWGIDFIGSNAQINNNNISNANGGIQLNGYYNMITYNDIRNIQNNGIEVTGDSYNLIIFNNTIKDCGQIGIDFEGIYSTISYNNIFNVNEGICINGHELNVTDNNIQNCTNNGITVESGTYYSSNHVISNNTIKDCGQRGIDFEGIYSTISYNNMSNVNGGIYVYGFGNDILNNDIVGKNRSEWGIAIGGYNNNIKNNNVRNTKGIGSSDWVNNSFLNNTVT</sequence>
<comment type="caution">
    <text evidence="3">The sequence shown here is derived from an EMBL/GenBank/DDBJ whole genome shotgun (WGS) entry which is preliminary data.</text>
</comment>
<dbReference type="InterPro" id="IPR051550">
    <property type="entry name" value="SCF-Subunits/Alg-Epimerases"/>
</dbReference>
<dbReference type="SUPFAM" id="SSF51126">
    <property type="entry name" value="Pectin lyase-like"/>
    <property type="match status" value="3"/>
</dbReference>
<dbReference type="SMART" id="SM00710">
    <property type="entry name" value="PbH1"/>
    <property type="match status" value="19"/>
</dbReference>
<accession>A0A1V6N4M6</accession>
<dbReference type="Gene3D" id="2.160.20.10">
    <property type="entry name" value="Single-stranded right-handed beta-helix, Pectin lyase-like"/>
    <property type="match status" value="3"/>
</dbReference>
<dbReference type="GO" id="GO:0006511">
    <property type="term" value="P:ubiquitin-dependent protein catabolic process"/>
    <property type="evidence" value="ECO:0007669"/>
    <property type="project" value="TreeGrafter"/>
</dbReference>
<keyword evidence="1" id="KW-0677">Repeat</keyword>
<dbReference type="PANTHER" id="PTHR22990">
    <property type="entry name" value="F-BOX ONLY PROTEIN"/>
    <property type="match status" value="1"/>
</dbReference>
<dbReference type="Pfam" id="PF13229">
    <property type="entry name" value="Beta_helix"/>
    <property type="match status" value="2"/>
</dbReference>
<dbReference type="RefSeq" id="WP_080459660.1">
    <property type="nucleotide sequence ID" value="NZ_JXMW01000003.1"/>
</dbReference>
<evidence type="ECO:0000313" key="4">
    <source>
        <dbReference type="Proteomes" id="UP000191661"/>
    </source>
</evidence>
<dbReference type="Proteomes" id="UP000191661">
    <property type="component" value="Unassembled WGS sequence"/>
</dbReference>
<reference evidence="3 4" key="1">
    <citation type="submission" date="2014-12" db="EMBL/GenBank/DDBJ databases">
        <title>Genome sequence of Methanobrevibacter arboriphilicus DH1, DSM1125.</title>
        <authorList>
            <person name="Poehlein A."/>
            <person name="Thauer R.K."/>
            <person name="Seedorf H."/>
            <person name="Daniel R."/>
        </authorList>
    </citation>
    <scope>NUCLEOTIDE SEQUENCE [LARGE SCALE GENOMIC DNA]</scope>
    <source>
        <strain evidence="3 4">DH1</strain>
    </source>
</reference>
<feature type="domain" description="Right handed beta helix" evidence="2">
    <location>
        <begin position="822"/>
        <end position="965"/>
    </location>
</feature>
<organism evidence="3 4">
    <name type="scientific">Methanobrevibacter arboriphilus JCM 13429 = DSM 1125</name>
    <dbReference type="NCBI Taxonomy" id="1300164"/>
    <lineage>
        <taxon>Archaea</taxon>
        <taxon>Methanobacteriati</taxon>
        <taxon>Methanobacteriota</taxon>
        <taxon>Methanomada group</taxon>
        <taxon>Methanobacteria</taxon>
        <taxon>Methanobacteriales</taxon>
        <taxon>Methanobacteriaceae</taxon>
        <taxon>Methanobrevibacter</taxon>
    </lineage>
</organism>
<dbReference type="InterPro" id="IPR006626">
    <property type="entry name" value="PbH1"/>
</dbReference>
<protein>
    <recommendedName>
        <fullName evidence="2">Right handed beta helix domain-containing protein</fullName>
    </recommendedName>
</protein>
<evidence type="ECO:0000259" key="2">
    <source>
        <dbReference type="Pfam" id="PF13229"/>
    </source>
</evidence>
<dbReference type="InterPro" id="IPR039448">
    <property type="entry name" value="Beta_helix"/>
</dbReference>
<keyword evidence="4" id="KW-1185">Reference proteome</keyword>
<dbReference type="InterPro" id="IPR012334">
    <property type="entry name" value="Pectin_lyas_fold"/>
</dbReference>
<dbReference type="AlphaFoldDB" id="A0A1V6N4M6"/>
<evidence type="ECO:0000256" key="1">
    <source>
        <dbReference type="ARBA" id="ARBA00022737"/>
    </source>
</evidence>
<evidence type="ECO:0000313" key="3">
    <source>
        <dbReference type="EMBL" id="OQD59426.1"/>
    </source>
</evidence>
<gene>
    <name evidence="3" type="ORF">MBBAR_3c00820</name>
</gene>
<proteinExistence type="predicted"/>
<name>A0A1V6N4M6_METAZ</name>
<feature type="domain" description="Right handed beta helix" evidence="2">
    <location>
        <begin position="637"/>
        <end position="789"/>
    </location>
</feature>
<dbReference type="InterPro" id="IPR011050">
    <property type="entry name" value="Pectin_lyase_fold/virulence"/>
</dbReference>